<dbReference type="EMBL" id="UZAM01010964">
    <property type="protein sequence ID" value="VDP14378.1"/>
    <property type="molecule type" value="Genomic_DNA"/>
</dbReference>
<reference evidence="1 2" key="2">
    <citation type="submission" date="2018-11" db="EMBL/GenBank/DDBJ databases">
        <authorList>
            <consortium name="Pathogen Informatics"/>
        </authorList>
    </citation>
    <scope>NUCLEOTIDE SEQUENCE [LARGE SCALE GENOMIC DNA]</scope>
</reference>
<dbReference type="WBParaSite" id="SBAD_0000810101-mRNA-1">
    <property type="protein sequence ID" value="SBAD_0000810101-mRNA-1"/>
    <property type="gene ID" value="SBAD_0000810101"/>
</dbReference>
<name>A0A183IW11_9BILA</name>
<evidence type="ECO:0000313" key="2">
    <source>
        <dbReference type="Proteomes" id="UP000270296"/>
    </source>
</evidence>
<dbReference type="AlphaFoldDB" id="A0A183IW11"/>
<keyword evidence="2" id="KW-1185">Reference proteome</keyword>
<dbReference type="Gene3D" id="1.25.40.10">
    <property type="entry name" value="Tetratricopeptide repeat domain"/>
    <property type="match status" value="1"/>
</dbReference>
<gene>
    <name evidence="1" type="ORF">SBAD_LOCUS7808</name>
</gene>
<proteinExistence type="predicted"/>
<reference evidence="3" key="1">
    <citation type="submission" date="2016-06" db="UniProtKB">
        <authorList>
            <consortium name="WormBaseParasite"/>
        </authorList>
    </citation>
    <scope>IDENTIFICATION</scope>
</reference>
<dbReference type="InterPro" id="IPR011990">
    <property type="entry name" value="TPR-like_helical_dom_sf"/>
</dbReference>
<sequence>METAANCGDSFAILYLAEAFTQGSNLGSSRHKSFVKASEYYNRLLQKGPEVEIGIPHYEIYKRLAEMYAVGDKELQRNSEKASELYNEAGNAATEAMKGKMANKFFMMAERVLAGAEEE</sequence>
<evidence type="ECO:0000313" key="1">
    <source>
        <dbReference type="EMBL" id="VDP14378.1"/>
    </source>
</evidence>
<protein>
    <submittedName>
        <fullName evidence="3">TPR_REGION domain-containing protein</fullName>
    </submittedName>
</protein>
<dbReference type="SUPFAM" id="SSF81901">
    <property type="entry name" value="HCP-like"/>
    <property type="match status" value="1"/>
</dbReference>
<evidence type="ECO:0000313" key="3">
    <source>
        <dbReference type="WBParaSite" id="SBAD_0000810101-mRNA-1"/>
    </source>
</evidence>
<accession>A0A183IW11</accession>
<organism evidence="3">
    <name type="scientific">Soboliphyme baturini</name>
    <dbReference type="NCBI Taxonomy" id="241478"/>
    <lineage>
        <taxon>Eukaryota</taxon>
        <taxon>Metazoa</taxon>
        <taxon>Ecdysozoa</taxon>
        <taxon>Nematoda</taxon>
        <taxon>Enoplea</taxon>
        <taxon>Dorylaimia</taxon>
        <taxon>Dioctophymatida</taxon>
        <taxon>Dioctophymatoidea</taxon>
        <taxon>Soboliphymatidae</taxon>
        <taxon>Soboliphyme</taxon>
    </lineage>
</organism>
<dbReference type="Proteomes" id="UP000270296">
    <property type="component" value="Unassembled WGS sequence"/>
</dbReference>
<dbReference type="OrthoDB" id="301415at2759"/>